<reference evidence="2 3" key="1">
    <citation type="submission" date="2019-02" db="EMBL/GenBank/DDBJ databases">
        <title>Genomic Encyclopedia of Type Strains, Phase IV (KMG-IV): sequencing the most valuable type-strain genomes for metagenomic binning, comparative biology and taxonomic classification.</title>
        <authorList>
            <person name="Goeker M."/>
        </authorList>
    </citation>
    <scope>NUCLEOTIDE SEQUENCE [LARGE SCALE GENOMIC DNA]</scope>
    <source>
        <strain evidence="2 3">DSM 10617</strain>
    </source>
</reference>
<protein>
    <submittedName>
        <fullName evidence="2">Type IV pilus assembly protein PilE</fullName>
    </submittedName>
</protein>
<proteinExistence type="predicted"/>
<feature type="transmembrane region" description="Helical" evidence="1">
    <location>
        <begin position="20"/>
        <end position="40"/>
    </location>
</feature>
<dbReference type="InterPro" id="IPR045584">
    <property type="entry name" value="Pilin-like"/>
</dbReference>
<evidence type="ECO:0000313" key="2">
    <source>
        <dbReference type="EMBL" id="RZS58718.1"/>
    </source>
</evidence>
<organism evidence="2 3">
    <name type="scientific">Sphaerotilus mobilis</name>
    <dbReference type="NCBI Taxonomy" id="47994"/>
    <lineage>
        <taxon>Bacteria</taxon>
        <taxon>Pseudomonadati</taxon>
        <taxon>Pseudomonadota</taxon>
        <taxon>Betaproteobacteria</taxon>
        <taxon>Burkholderiales</taxon>
        <taxon>Sphaerotilaceae</taxon>
        <taxon>Sphaerotilus</taxon>
    </lineage>
</organism>
<keyword evidence="1" id="KW-0472">Membrane</keyword>
<dbReference type="AlphaFoldDB" id="A0A4Q7LWZ1"/>
<dbReference type="Proteomes" id="UP000293433">
    <property type="component" value="Unassembled WGS sequence"/>
</dbReference>
<dbReference type="GO" id="GO:0043683">
    <property type="term" value="P:type IV pilus assembly"/>
    <property type="evidence" value="ECO:0007669"/>
    <property type="project" value="InterPro"/>
</dbReference>
<name>A0A4Q7LWZ1_9BURK</name>
<evidence type="ECO:0000313" key="3">
    <source>
        <dbReference type="Proteomes" id="UP000293433"/>
    </source>
</evidence>
<keyword evidence="1" id="KW-1133">Transmembrane helix</keyword>
<evidence type="ECO:0000256" key="1">
    <source>
        <dbReference type="SAM" id="Phobius"/>
    </source>
</evidence>
<dbReference type="EMBL" id="SGWV01000007">
    <property type="protein sequence ID" value="RZS58718.1"/>
    <property type="molecule type" value="Genomic_DNA"/>
</dbReference>
<sequence length="160" mass="17186">MLTRRTPAMCPAPVTGWGLVELMVGLALAGILSTLAWPGYESQLQRLRRADGVAALARLQQAQEHHRSRAAVYAAGLDDDGLALPSTSEAGHYRLAVGTDAASAAAGYRIEAIAVGRQADDRACRHLAVELDQGRLRRRSGPDGSLANDASDNRRCWGRW</sequence>
<dbReference type="Gene3D" id="3.30.700.10">
    <property type="entry name" value="Glycoprotein, Type 4 Pilin"/>
    <property type="match status" value="1"/>
</dbReference>
<dbReference type="InterPro" id="IPR031982">
    <property type="entry name" value="PilE-like"/>
</dbReference>
<keyword evidence="1" id="KW-0812">Transmembrane</keyword>
<dbReference type="OrthoDB" id="8592370at2"/>
<dbReference type="SUPFAM" id="SSF54523">
    <property type="entry name" value="Pili subunits"/>
    <property type="match status" value="1"/>
</dbReference>
<comment type="caution">
    <text evidence="2">The sequence shown here is derived from an EMBL/GenBank/DDBJ whole genome shotgun (WGS) entry which is preliminary data.</text>
</comment>
<gene>
    <name evidence="2" type="ORF">EV685_1016</name>
</gene>
<accession>A0A4Q7LWZ1</accession>
<dbReference type="Pfam" id="PF16732">
    <property type="entry name" value="ComP_DUS"/>
    <property type="match status" value="1"/>
</dbReference>
<keyword evidence="3" id="KW-1185">Reference proteome</keyword>